<evidence type="ECO:0000313" key="1">
    <source>
        <dbReference type="EMBL" id="GAI12323.1"/>
    </source>
</evidence>
<protein>
    <submittedName>
        <fullName evidence="1">Uncharacterized protein</fullName>
    </submittedName>
</protein>
<sequence>AADKNKENLLEANKLLNNLAADARDDNVDLLRCRARLFCKQAKFDKAARLWAKIAKIQKNKLTVANQQSWKWWRAKFYELHCWSKCPQAKKKEVLHTIEVLENSFTDIPPLWAEKLSSLKQEIK</sequence>
<name>X1L019_9ZZZZ</name>
<dbReference type="AlphaFoldDB" id="X1L019"/>
<comment type="caution">
    <text evidence="1">The sequence shown here is derived from an EMBL/GenBank/DDBJ whole genome shotgun (WGS) entry which is preliminary data.</text>
</comment>
<proteinExistence type="predicted"/>
<reference evidence="1" key="1">
    <citation type="journal article" date="2014" name="Front. Microbiol.">
        <title>High frequency of phylogenetically diverse reductive dehalogenase-homologous genes in deep subseafloor sedimentary metagenomes.</title>
        <authorList>
            <person name="Kawai M."/>
            <person name="Futagami T."/>
            <person name="Toyoda A."/>
            <person name="Takaki Y."/>
            <person name="Nishi S."/>
            <person name="Hori S."/>
            <person name="Arai W."/>
            <person name="Tsubouchi T."/>
            <person name="Morono Y."/>
            <person name="Uchiyama I."/>
            <person name="Ito T."/>
            <person name="Fujiyama A."/>
            <person name="Inagaki F."/>
            <person name="Takami H."/>
        </authorList>
    </citation>
    <scope>NUCLEOTIDE SEQUENCE</scope>
    <source>
        <strain evidence="1">Expedition CK06-06</strain>
    </source>
</reference>
<accession>X1L019</accession>
<dbReference type="EMBL" id="BARV01009104">
    <property type="protein sequence ID" value="GAI12323.1"/>
    <property type="molecule type" value="Genomic_DNA"/>
</dbReference>
<feature type="non-terminal residue" evidence="1">
    <location>
        <position position="1"/>
    </location>
</feature>
<organism evidence="1">
    <name type="scientific">marine sediment metagenome</name>
    <dbReference type="NCBI Taxonomy" id="412755"/>
    <lineage>
        <taxon>unclassified sequences</taxon>
        <taxon>metagenomes</taxon>
        <taxon>ecological metagenomes</taxon>
    </lineage>
</organism>
<gene>
    <name evidence="1" type="ORF">S06H3_18080</name>
</gene>